<dbReference type="FunCoup" id="A0A1H9L257">
    <property type="interactions" value="421"/>
</dbReference>
<comment type="subunit">
    <text evidence="1">Heterotrimer of A, B and C subunits.</text>
</comment>
<keyword evidence="3" id="KW-1185">Reference proteome</keyword>
<keyword evidence="1" id="KW-0547">Nucleotide-binding</keyword>
<comment type="function">
    <text evidence="1">Allows the formation of correctly charged Asn-tRNA(Asn) or Gln-tRNA(Gln) through the transamidation of misacylated Asp-tRNA(Asn) or Glu-tRNA(Gln) in organisms which lack either or both of asparaginyl-tRNA or glutaminyl-tRNA synthetases. The reaction takes place in the presence of glutamine and ATP through an activated phospho-Asp-tRNA(Asn) or phospho-Glu-tRNA(Gln).</text>
</comment>
<evidence type="ECO:0000313" key="3">
    <source>
        <dbReference type="Proteomes" id="UP000199021"/>
    </source>
</evidence>
<name>A0A1H9L257_9BACT</name>
<dbReference type="STRING" id="478744.SAMN05444359_12291"/>
<dbReference type="EMBL" id="FOFB01000022">
    <property type="protein sequence ID" value="SER05480.1"/>
    <property type="molecule type" value="Genomic_DNA"/>
</dbReference>
<dbReference type="GO" id="GO:0006450">
    <property type="term" value="P:regulation of translational fidelity"/>
    <property type="evidence" value="ECO:0007669"/>
    <property type="project" value="InterPro"/>
</dbReference>
<keyword evidence="2" id="KW-0808">Transferase</keyword>
<organism evidence="2 3">
    <name type="scientific">Neolewinella agarilytica</name>
    <dbReference type="NCBI Taxonomy" id="478744"/>
    <lineage>
        <taxon>Bacteria</taxon>
        <taxon>Pseudomonadati</taxon>
        <taxon>Bacteroidota</taxon>
        <taxon>Saprospiria</taxon>
        <taxon>Saprospirales</taxon>
        <taxon>Lewinellaceae</taxon>
        <taxon>Neolewinella</taxon>
    </lineage>
</organism>
<dbReference type="RefSeq" id="WP_090171318.1">
    <property type="nucleotide sequence ID" value="NZ_FOFB01000022.1"/>
</dbReference>
<dbReference type="Pfam" id="PF02686">
    <property type="entry name" value="GatC"/>
    <property type="match status" value="1"/>
</dbReference>
<dbReference type="OrthoDB" id="9813938at2"/>
<comment type="catalytic activity">
    <reaction evidence="1">
        <text>L-glutamyl-tRNA(Gln) + L-glutamine + ATP + H2O = L-glutaminyl-tRNA(Gln) + L-glutamate + ADP + phosphate + H(+)</text>
        <dbReference type="Rhea" id="RHEA:17521"/>
        <dbReference type="Rhea" id="RHEA-COMP:9681"/>
        <dbReference type="Rhea" id="RHEA-COMP:9684"/>
        <dbReference type="ChEBI" id="CHEBI:15377"/>
        <dbReference type="ChEBI" id="CHEBI:15378"/>
        <dbReference type="ChEBI" id="CHEBI:29985"/>
        <dbReference type="ChEBI" id="CHEBI:30616"/>
        <dbReference type="ChEBI" id="CHEBI:43474"/>
        <dbReference type="ChEBI" id="CHEBI:58359"/>
        <dbReference type="ChEBI" id="CHEBI:78520"/>
        <dbReference type="ChEBI" id="CHEBI:78521"/>
        <dbReference type="ChEBI" id="CHEBI:456216"/>
    </reaction>
</comment>
<dbReference type="GO" id="GO:0050566">
    <property type="term" value="F:asparaginyl-tRNA synthase (glutamine-hydrolyzing) activity"/>
    <property type="evidence" value="ECO:0007669"/>
    <property type="project" value="RHEA"/>
</dbReference>
<dbReference type="PANTHER" id="PTHR15004:SF0">
    <property type="entry name" value="GLUTAMYL-TRNA(GLN) AMIDOTRANSFERASE SUBUNIT C, MITOCHONDRIAL"/>
    <property type="match status" value="1"/>
</dbReference>
<dbReference type="Proteomes" id="UP000199021">
    <property type="component" value="Unassembled WGS sequence"/>
</dbReference>
<dbReference type="GO" id="GO:0070681">
    <property type="term" value="P:glutaminyl-tRNAGln biosynthesis via transamidation"/>
    <property type="evidence" value="ECO:0007669"/>
    <property type="project" value="TreeGrafter"/>
</dbReference>
<dbReference type="NCBIfam" id="TIGR00135">
    <property type="entry name" value="gatC"/>
    <property type="match status" value="1"/>
</dbReference>
<keyword evidence="1" id="KW-0648">Protein biosynthesis</keyword>
<dbReference type="Gene3D" id="1.10.20.60">
    <property type="entry name" value="Glu-tRNAGln amidotransferase C subunit, N-terminal domain"/>
    <property type="match status" value="1"/>
</dbReference>
<dbReference type="PANTHER" id="PTHR15004">
    <property type="entry name" value="GLUTAMYL-TRNA(GLN) AMIDOTRANSFERASE SUBUNIT C, MITOCHONDRIAL"/>
    <property type="match status" value="1"/>
</dbReference>
<dbReference type="SUPFAM" id="SSF141000">
    <property type="entry name" value="Glu-tRNAGln amidotransferase C subunit"/>
    <property type="match status" value="1"/>
</dbReference>
<accession>A0A1H9L257</accession>
<dbReference type="GO" id="GO:0005524">
    <property type="term" value="F:ATP binding"/>
    <property type="evidence" value="ECO:0007669"/>
    <property type="project" value="UniProtKB-KW"/>
</dbReference>
<comment type="catalytic activity">
    <reaction evidence="1">
        <text>L-aspartyl-tRNA(Asn) + L-glutamine + ATP + H2O = L-asparaginyl-tRNA(Asn) + L-glutamate + ADP + phosphate + 2 H(+)</text>
        <dbReference type="Rhea" id="RHEA:14513"/>
        <dbReference type="Rhea" id="RHEA-COMP:9674"/>
        <dbReference type="Rhea" id="RHEA-COMP:9677"/>
        <dbReference type="ChEBI" id="CHEBI:15377"/>
        <dbReference type="ChEBI" id="CHEBI:15378"/>
        <dbReference type="ChEBI" id="CHEBI:29985"/>
        <dbReference type="ChEBI" id="CHEBI:30616"/>
        <dbReference type="ChEBI" id="CHEBI:43474"/>
        <dbReference type="ChEBI" id="CHEBI:58359"/>
        <dbReference type="ChEBI" id="CHEBI:78515"/>
        <dbReference type="ChEBI" id="CHEBI:78516"/>
        <dbReference type="ChEBI" id="CHEBI:456216"/>
    </reaction>
</comment>
<dbReference type="InParanoid" id="A0A1H9L257"/>
<dbReference type="GO" id="GO:0006412">
    <property type="term" value="P:translation"/>
    <property type="evidence" value="ECO:0007669"/>
    <property type="project" value="UniProtKB-UniRule"/>
</dbReference>
<dbReference type="GO" id="GO:0050567">
    <property type="term" value="F:glutaminyl-tRNA synthase (glutamine-hydrolyzing) activity"/>
    <property type="evidence" value="ECO:0007669"/>
    <property type="project" value="UniProtKB-UniRule"/>
</dbReference>
<sequence>MTVDEALLSRLAKLSRLSPTPQQSARLQKDLVNILGMVEKLDELDLEAVQPLRYVTGVENVLRPDETGNHIDRAEALNNAPDADVEGGFFRVPRVIE</sequence>
<dbReference type="AlphaFoldDB" id="A0A1H9L257"/>
<comment type="similarity">
    <text evidence="1">Belongs to the GatC family.</text>
</comment>
<dbReference type="InterPro" id="IPR036113">
    <property type="entry name" value="Asp/Glu-ADT_sf_sub_c"/>
</dbReference>
<dbReference type="EC" id="6.3.5.-" evidence="1"/>
<evidence type="ECO:0000256" key="1">
    <source>
        <dbReference type="HAMAP-Rule" id="MF_00122"/>
    </source>
</evidence>
<gene>
    <name evidence="1" type="primary">gatC</name>
    <name evidence="2" type="ORF">SAMN05444359_12291</name>
</gene>
<dbReference type="InterPro" id="IPR003837">
    <property type="entry name" value="GatC"/>
</dbReference>
<protein>
    <recommendedName>
        <fullName evidence="1">Aspartyl/glutamyl-tRNA(Asn/Gln) amidotransferase subunit C</fullName>
        <shortName evidence="1">Asp/Glu-ADT subunit C</shortName>
        <ecNumber evidence="1">6.3.5.-</ecNumber>
    </recommendedName>
</protein>
<keyword evidence="1" id="KW-0436">Ligase</keyword>
<evidence type="ECO:0000313" key="2">
    <source>
        <dbReference type="EMBL" id="SER05480.1"/>
    </source>
</evidence>
<keyword evidence="1" id="KW-0067">ATP-binding</keyword>
<dbReference type="GO" id="GO:0016740">
    <property type="term" value="F:transferase activity"/>
    <property type="evidence" value="ECO:0007669"/>
    <property type="project" value="UniProtKB-KW"/>
</dbReference>
<reference evidence="3" key="1">
    <citation type="submission" date="2016-10" db="EMBL/GenBank/DDBJ databases">
        <authorList>
            <person name="Varghese N."/>
            <person name="Submissions S."/>
        </authorList>
    </citation>
    <scope>NUCLEOTIDE SEQUENCE [LARGE SCALE GENOMIC DNA]</scope>
    <source>
        <strain evidence="3">DSM 24740</strain>
    </source>
</reference>
<proteinExistence type="inferred from homology"/>
<dbReference type="HAMAP" id="MF_00122">
    <property type="entry name" value="GatC"/>
    <property type="match status" value="1"/>
</dbReference>